<evidence type="ECO:0000256" key="1">
    <source>
        <dbReference type="ARBA" id="ARBA00005417"/>
    </source>
</evidence>
<dbReference type="Gene3D" id="2.40.50.140">
    <property type="entry name" value="Nucleic acid-binding proteins"/>
    <property type="match status" value="1"/>
</dbReference>
<keyword evidence="3" id="KW-1003">Cell membrane</keyword>
<protein>
    <submittedName>
        <fullName evidence="9">Glycerol transport system ATP-binding protein</fullName>
    </submittedName>
</protein>
<dbReference type="EMBL" id="JAVDPW010000013">
    <property type="protein sequence ID" value="MDR6293597.1"/>
    <property type="molecule type" value="Genomic_DNA"/>
</dbReference>
<evidence type="ECO:0000256" key="7">
    <source>
        <dbReference type="ARBA" id="ARBA00023136"/>
    </source>
</evidence>
<dbReference type="Pfam" id="PF00005">
    <property type="entry name" value="ABC_tran"/>
    <property type="match status" value="1"/>
</dbReference>
<dbReference type="CDD" id="cd03259">
    <property type="entry name" value="ABC_Carb_Solutes_like"/>
    <property type="match status" value="1"/>
</dbReference>
<dbReference type="InterPro" id="IPR003439">
    <property type="entry name" value="ABC_transporter-like_ATP-bd"/>
</dbReference>
<dbReference type="Gene3D" id="2.40.50.100">
    <property type="match status" value="1"/>
</dbReference>
<dbReference type="InterPro" id="IPR012340">
    <property type="entry name" value="NA-bd_OB-fold"/>
</dbReference>
<evidence type="ECO:0000259" key="8">
    <source>
        <dbReference type="PROSITE" id="PS50893"/>
    </source>
</evidence>
<dbReference type="Proteomes" id="UP001262410">
    <property type="component" value="Unassembled WGS sequence"/>
</dbReference>
<sequence length="370" mass="39628">MTLVLDGVTKEVGAELHIAPLDLTLEPGTLTVLLGRTQAGKTTLMRLMAGLDRPTRGKVLADGRDVTGASVRKRDVAMVYQQFINYPSKTVYDNIASPLRLQGLGRAEVDRKVRETAAMLRIDRFLERLPGELSGGQQQRTAIARALVKDAGLLLLDEPLVNLDYKLREELRAELSEIFRRGKAIVVYATTEPAEALILGGRTAVLDEGRLLQIGPTVEVFQHPASTKVAEVFSDPPMNIGPAEVADGALRLADGVAVPLAGHLAGLAAGPCTVGVRPSHLRLGDAGPGEASVATEVQLAEISGSETYIHFHFGDRPWVAQQTGVHKHPLGTPVTIAIDPRRIYVFDAAGRLAAAPQRAPDARPTLARNG</sequence>
<dbReference type="PROSITE" id="PS50893">
    <property type="entry name" value="ABC_TRANSPORTER_2"/>
    <property type="match status" value="1"/>
</dbReference>
<proteinExistence type="inferred from homology"/>
<dbReference type="Pfam" id="PF08402">
    <property type="entry name" value="TOBE_2"/>
    <property type="match status" value="1"/>
</dbReference>
<dbReference type="GO" id="GO:0005524">
    <property type="term" value="F:ATP binding"/>
    <property type="evidence" value="ECO:0007669"/>
    <property type="project" value="UniProtKB-KW"/>
</dbReference>
<comment type="caution">
    <text evidence="9">The sequence shown here is derived from an EMBL/GenBank/DDBJ whole genome shotgun (WGS) entry which is preliminary data.</text>
</comment>
<keyword evidence="10" id="KW-1185">Reference proteome</keyword>
<dbReference type="SUPFAM" id="SSF52540">
    <property type="entry name" value="P-loop containing nucleoside triphosphate hydrolases"/>
    <property type="match status" value="1"/>
</dbReference>
<dbReference type="InterPro" id="IPR027417">
    <property type="entry name" value="P-loop_NTPase"/>
</dbReference>
<keyword evidence="6" id="KW-1278">Translocase</keyword>
<keyword evidence="4" id="KW-0547">Nucleotide-binding</keyword>
<evidence type="ECO:0000256" key="6">
    <source>
        <dbReference type="ARBA" id="ARBA00022967"/>
    </source>
</evidence>
<dbReference type="SUPFAM" id="SSF50331">
    <property type="entry name" value="MOP-like"/>
    <property type="match status" value="1"/>
</dbReference>
<name>A0ABU1JY86_9PROT</name>
<dbReference type="RefSeq" id="WP_309800702.1">
    <property type="nucleotide sequence ID" value="NZ_JAVDPW010000013.1"/>
</dbReference>
<feature type="domain" description="ABC transporter" evidence="8">
    <location>
        <begin position="3"/>
        <end position="233"/>
    </location>
</feature>
<gene>
    <name evidence="9" type="ORF">E9232_006148</name>
</gene>
<dbReference type="SMART" id="SM00382">
    <property type="entry name" value="AAA"/>
    <property type="match status" value="1"/>
</dbReference>
<dbReference type="Gene3D" id="3.40.50.300">
    <property type="entry name" value="P-loop containing nucleotide triphosphate hydrolases"/>
    <property type="match status" value="1"/>
</dbReference>
<evidence type="ECO:0000256" key="4">
    <source>
        <dbReference type="ARBA" id="ARBA00022741"/>
    </source>
</evidence>
<dbReference type="PANTHER" id="PTHR43875">
    <property type="entry name" value="MALTODEXTRIN IMPORT ATP-BINDING PROTEIN MSMX"/>
    <property type="match status" value="1"/>
</dbReference>
<evidence type="ECO:0000313" key="10">
    <source>
        <dbReference type="Proteomes" id="UP001262410"/>
    </source>
</evidence>
<evidence type="ECO:0000256" key="5">
    <source>
        <dbReference type="ARBA" id="ARBA00022840"/>
    </source>
</evidence>
<organism evidence="9 10">
    <name type="scientific">Inquilinus ginsengisoli</name>
    <dbReference type="NCBI Taxonomy" id="363840"/>
    <lineage>
        <taxon>Bacteria</taxon>
        <taxon>Pseudomonadati</taxon>
        <taxon>Pseudomonadota</taxon>
        <taxon>Alphaproteobacteria</taxon>
        <taxon>Rhodospirillales</taxon>
        <taxon>Rhodospirillaceae</taxon>
        <taxon>Inquilinus</taxon>
    </lineage>
</organism>
<evidence type="ECO:0000256" key="3">
    <source>
        <dbReference type="ARBA" id="ARBA00022475"/>
    </source>
</evidence>
<dbReference type="InterPro" id="IPR008995">
    <property type="entry name" value="Mo/tungstate-bd_C_term_dom"/>
</dbReference>
<dbReference type="InterPro" id="IPR047641">
    <property type="entry name" value="ABC_transpr_MalK/UgpC-like"/>
</dbReference>
<keyword evidence="5 9" id="KW-0067">ATP-binding</keyword>
<keyword evidence="7" id="KW-0472">Membrane</keyword>
<dbReference type="InterPro" id="IPR003593">
    <property type="entry name" value="AAA+_ATPase"/>
</dbReference>
<accession>A0ABU1JY86</accession>
<evidence type="ECO:0000256" key="2">
    <source>
        <dbReference type="ARBA" id="ARBA00022448"/>
    </source>
</evidence>
<keyword evidence="2" id="KW-0813">Transport</keyword>
<dbReference type="PANTHER" id="PTHR43875:SF15">
    <property type="entry name" value="TREHALOSE IMPORT ATP-BINDING PROTEIN SUGC"/>
    <property type="match status" value="1"/>
</dbReference>
<reference evidence="9 10" key="1">
    <citation type="submission" date="2023-07" db="EMBL/GenBank/DDBJ databases">
        <title>Sorghum-associated microbial communities from plants grown in Nebraska, USA.</title>
        <authorList>
            <person name="Schachtman D."/>
        </authorList>
    </citation>
    <scope>NUCLEOTIDE SEQUENCE [LARGE SCALE GENOMIC DNA]</scope>
    <source>
        <strain evidence="9 10">584</strain>
    </source>
</reference>
<dbReference type="InterPro" id="IPR013611">
    <property type="entry name" value="Transp-assoc_OB_typ2"/>
</dbReference>
<evidence type="ECO:0000313" key="9">
    <source>
        <dbReference type="EMBL" id="MDR6293597.1"/>
    </source>
</evidence>
<comment type="similarity">
    <text evidence="1">Belongs to the ABC transporter superfamily.</text>
</comment>
<dbReference type="InterPro" id="IPR015853">
    <property type="entry name" value="ABC_transpr_FbpC"/>
</dbReference>